<dbReference type="EMBL" id="JACJJG010000055">
    <property type="protein sequence ID" value="MBM6674146.1"/>
    <property type="molecule type" value="Genomic_DNA"/>
</dbReference>
<proteinExistence type="predicted"/>
<keyword evidence="2" id="KW-1185">Reference proteome</keyword>
<reference evidence="1" key="1">
    <citation type="submission" date="2020-08" db="EMBL/GenBank/DDBJ databases">
        <authorList>
            <person name="Cejkova D."/>
            <person name="Kubasova T."/>
            <person name="Jahodarova E."/>
            <person name="Rychlik I."/>
        </authorList>
    </citation>
    <scope>NUCLEOTIDE SEQUENCE</scope>
    <source>
        <strain evidence="1">An824</strain>
    </source>
</reference>
<protein>
    <submittedName>
        <fullName evidence="1">Uncharacterized protein</fullName>
    </submittedName>
</protein>
<dbReference type="Proteomes" id="UP000706891">
    <property type="component" value="Unassembled WGS sequence"/>
</dbReference>
<evidence type="ECO:0000313" key="1">
    <source>
        <dbReference type="EMBL" id="MBM6674146.1"/>
    </source>
</evidence>
<name>A0A938WT41_9BACT</name>
<dbReference type="AlphaFoldDB" id="A0A938WT41"/>
<comment type="caution">
    <text evidence="1">The sequence shown here is derived from an EMBL/GenBank/DDBJ whole genome shotgun (WGS) entry which is preliminary data.</text>
</comment>
<accession>A0A938WT41</accession>
<sequence>MLNTVWQENVFVKTRYMLQQRIKKTFSKLSQVQQNSLSFDIAWRISKYMVDKDKIEGLIATYNDVKVLKALRNKVLKAKALAREDFENKTEYVETDNEPIISSILLRINNGKFKSTSKVIKSQNIINLFLDEYEDVFLRHFQDITDDDLKKKIKGLKTLKKHLLALIIWHTAKSMVDNGIITEISTSGNKYNLKDENGKPYEVSNEMAAKIFDIVSVLDFDMKMLDKDMHEYRIPNKQKDKKEFVRTRLNQNSKVINLNYEELINEYDGLIY</sequence>
<reference evidence="1" key="2">
    <citation type="journal article" date="2021" name="Sci. Rep.">
        <title>The distribution of antibiotic resistance genes in chicken gut microbiota commensals.</title>
        <authorList>
            <person name="Juricova H."/>
            <person name="Matiasovicova J."/>
            <person name="Kubasova T."/>
            <person name="Cejkova D."/>
            <person name="Rychlik I."/>
        </authorList>
    </citation>
    <scope>NUCLEOTIDE SEQUENCE</scope>
    <source>
        <strain evidence="1">An824</strain>
    </source>
</reference>
<dbReference type="RefSeq" id="WP_205105228.1">
    <property type="nucleotide sequence ID" value="NZ_JACJJG010000055.1"/>
</dbReference>
<gene>
    <name evidence="1" type="ORF">H6A34_09690</name>
</gene>
<organism evidence="1 2">
    <name type="scientific">Marseilla massiliensis</name>
    <dbReference type="NCBI Taxonomy" id="1841864"/>
    <lineage>
        <taxon>Bacteria</taxon>
        <taxon>Pseudomonadati</taxon>
        <taxon>Bacteroidota</taxon>
        <taxon>Bacteroidia</taxon>
        <taxon>Bacteroidales</taxon>
        <taxon>Prevotellaceae</taxon>
        <taxon>Marseilla</taxon>
    </lineage>
</organism>
<evidence type="ECO:0000313" key="2">
    <source>
        <dbReference type="Proteomes" id="UP000706891"/>
    </source>
</evidence>